<keyword evidence="4" id="KW-0812">Transmembrane</keyword>
<evidence type="ECO:0000256" key="1">
    <source>
        <dbReference type="ARBA" id="ARBA00004370"/>
    </source>
</evidence>
<dbReference type="Pfam" id="PF01145">
    <property type="entry name" value="Band_7"/>
    <property type="match status" value="1"/>
</dbReference>
<dbReference type="PANTHER" id="PTHR13806">
    <property type="entry name" value="FLOTILLIN-RELATED"/>
    <property type="match status" value="1"/>
</dbReference>
<evidence type="ECO:0000256" key="2">
    <source>
        <dbReference type="ARBA" id="ARBA00007161"/>
    </source>
</evidence>
<dbReference type="CDD" id="cd03399">
    <property type="entry name" value="SPFH_flotillin"/>
    <property type="match status" value="1"/>
</dbReference>
<dbReference type="AlphaFoldDB" id="A0A6A0BBV4"/>
<dbReference type="InterPro" id="IPR036013">
    <property type="entry name" value="Band_7/SPFH_dom_sf"/>
</dbReference>
<accession>A0A6A0BBV4</accession>
<keyword evidence="4" id="KW-1133">Transmembrane helix</keyword>
<dbReference type="SMART" id="SM00244">
    <property type="entry name" value="PHB"/>
    <property type="match status" value="1"/>
</dbReference>
<comment type="caution">
    <text evidence="6">The sequence shown here is derived from an EMBL/GenBank/DDBJ whole genome shotgun (WGS) entry which is preliminary data.</text>
</comment>
<evidence type="ECO:0000313" key="7">
    <source>
        <dbReference type="Proteomes" id="UP000480303"/>
    </source>
</evidence>
<proteinExistence type="inferred from homology"/>
<dbReference type="GO" id="GO:0005886">
    <property type="term" value="C:plasma membrane"/>
    <property type="evidence" value="ECO:0007669"/>
    <property type="project" value="TreeGrafter"/>
</dbReference>
<reference evidence="6 7" key="1">
    <citation type="submission" date="2020-02" db="EMBL/GenBank/DDBJ databases">
        <title>Draft genome sequence of Lactococcus sp. Hs30E4-3.</title>
        <authorList>
            <person name="Noda S."/>
            <person name="Yuki M."/>
            <person name="Ohkuma M."/>
        </authorList>
    </citation>
    <scope>NUCLEOTIDE SEQUENCE [LARGE SCALE GENOMIC DNA]</scope>
    <source>
        <strain evidence="6 7">Hs30E4-3</strain>
    </source>
</reference>
<name>A0A6A0BBV4_9LACT</name>
<dbReference type="Proteomes" id="UP000480303">
    <property type="component" value="Unassembled WGS sequence"/>
</dbReference>
<dbReference type="GO" id="GO:0072659">
    <property type="term" value="P:protein localization to plasma membrane"/>
    <property type="evidence" value="ECO:0007669"/>
    <property type="project" value="TreeGrafter"/>
</dbReference>
<dbReference type="InterPro" id="IPR001107">
    <property type="entry name" value="Band_7"/>
</dbReference>
<evidence type="ECO:0000256" key="3">
    <source>
        <dbReference type="ARBA" id="ARBA00023136"/>
    </source>
</evidence>
<keyword evidence="7" id="KW-1185">Reference proteome</keyword>
<dbReference type="PANTHER" id="PTHR13806:SF46">
    <property type="entry name" value="FLOTILLIN-1-RELATED"/>
    <property type="match status" value="1"/>
</dbReference>
<dbReference type="Gene3D" id="3.30.479.30">
    <property type="entry name" value="Band 7 domain"/>
    <property type="match status" value="1"/>
</dbReference>
<dbReference type="SUPFAM" id="SSF117892">
    <property type="entry name" value="Band 7/SPFH domain"/>
    <property type="match status" value="1"/>
</dbReference>
<comment type="subcellular location">
    <subcellularLocation>
        <location evidence="1">Membrane</location>
    </subcellularLocation>
</comment>
<dbReference type="EMBL" id="BLLI01000007">
    <property type="protein sequence ID" value="GFH41864.1"/>
    <property type="molecule type" value="Genomic_DNA"/>
</dbReference>
<dbReference type="GO" id="GO:0002020">
    <property type="term" value="F:protease binding"/>
    <property type="evidence" value="ECO:0007669"/>
    <property type="project" value="TreeGrafter"/>
</dbReference>
<evidence type="ECO:0000313" key="6">
    <source>
        <dbReference type="EMBL" id="GFH41864.1"/>
    </source>
</evidence>
<evidence type="ECO:0000256" key="4">
    <source>
        <dbReference type="SAM" id="Phobius"/>
    </source>
</evidence>
<comment type="similarity">
    <text evidence="2">Belongs to the band 7/mec-2 family. Flotillin subfamily.</text>
</comment>
<protein>
    <submittedName>
        <fullName evidence="6">Flotillin</fullName>
    </submittedName>
</protein>
<sequence>MDTKVMTIIVAALVLFVFLIVLIASYKKAAPDEALIITGAALSGSSVEVNQETNSRVKIVKGGGVFVIPILQQATSMSLTTMKIDVTVSNTQSKTMVPVNVNATAILRVGSPKPMIAIASEKILGLSGEELREQLEEMVRGQIRTIVAEMEPIALVQDKQGFSESVLNNVVDQMGKFGLEVTGFTITNISDDNGFYSSTYKADIADKRREAANAIAIADFDMRKVAAENEEAAQEAEQKKAQHVSNFEKETAIIKAKNDKEAAESKAIAEQALALETAKAKKEVAVAEGDVAIIEQEKAAEVATKKVQVAEKEFEATIVTKQNAETKAIKSKAEADAQQIKAIGNAEAEAIQSKGLAEARVQTELAKAMEANGQAVLAQQIIALLPELAKALSEPLSNIDNMTVFNGTKGVTDNSVAGIAQTMAFVKSATGVDLNQIIDQRTSGLVTVSDKKVSASVEAENKAEEI</sequence>
<gene>
    <name evidence="6" type="ORF">Hs30E_04150</name>
</gene>
<feature type="domain" description="Band 7" evidence="5">
    <location>
        <begin position="24"/>
        <end position="203"/>
    </location>
</feature>
<organism evidence="6 7">
    <name type="scientific">Pseudolactococcus hodotermopsidis</name>
    <dbReference type="NCBI Taxonomy" id="2709157"/>
    <lineage>
        <taxon>Bacteria</taxon>
        <taxon>Bacillati</taxon>
        <taxon>Bacillota</taxon>
        <taxon>Bacilli</taxon>
        <taxon>Lactobacillales</taxon>
        <taxon>Streptococcaceae</taxon>
        <taxon>Pseudolactococcus</taxon>
    </lineage>
</organism>
<feature type="transmembrane region" description="Helical" evidence="4">
    <location>
        <begin position="6"/>
        <end position="26"/>
    </location>
</feature>
<keyword evidence="3 4" id="KW-0472">Membrane</keyword>
<dbReference type="InterPro" id="IPR027705">
    <property type="entry name" value="Flotillin_fam"/>
</dbReference>
<dbReference type="InterPro" id="IPR031905">
    <property type="entry name" value="Flotillin_C"/>
</dbReference>
<dbReference type="RefSeq" id="WP_172207600.1">
    <property type="nucleotide sequence ID" value="NZ_BLLI01000007.1"/>
</dbReference>
<dbReference type="Pfam" id="PF15975">
    <property type="entry name" value="Flot"/>
    <property type="match status" value="1"/>
</dbReference>
<evidence type="ECO:0000259" key="5">
    <source>
        <dbReference type="SMART" id="SM00244"/>
    </source>
</evidence>